<dbReference type="EMBL" id="KZ805604">
    <property type="protein sequence ID" value="PVH93235.1"/>
    <property type="molecule type" value="Genomic_DNA"/>
</dbReference>
<dbReference type="InterPro" id="IPR050416">
    <property type="entry name" value="FAD-linked_Oxidoreductase"/>
</dbReference>
<dbReference type="Gene3D" id="3.40.462.20">
    <property type="match status" value="1"/>
</dbReference>
<dbReference type="InterPro" id="IPR016166">
    <property type="entry name" value="FAD-bd_PCMH"/>
</dbReference>
<dbReference type="AlphaFoldDB" id="A0A2V1D5F2"/>
<keyword evidence="5" id="KW-0560">Oxidoreductase</keyword>
<sequence>MEVVMVGVAWAANSLGNYLPLQGNSLNGFIERCSSQGNNFTADLAARLSPGAKISFPGEETFAEATARWSTFAPPNISINVEVAVEQDVVEVVRFANEHNKSYLAVNNRHGATNGVGKVKDGIQILMSQLNSVEVAADGQTATFGGGVLAKDVTEGLWAKNKQTVTGGCECVSLVGPGLGGGHGFLQGRHGLVQDQFVSLNLVTADGKLTKVDQNHELWWAVRGAGHNFGIVTSITSKVYDVVRPKWAYASFFYTGDKVESVYATINEKLLKNNTQEVEIINYSLFINDPTVDAANPIIQFFIVQEDTEIVDEKFTAPFTALGPAVQAAGGGDYRDLPTWTGNAGDQIFCQKLGLSAFRFPLELQVYDIAAQRKVYDLYNAAMKETPALNGSIALFEGYSMQGVQAVPAESSAYPFRESPLLVAPVIFFKEDTPELAQKAEALGTNMREILFEASGQPHRRVYVNYALGIEGPEEWYGAESWRQEKLKTLKKKYDPAGKFSFYNPIA</sequence>
<gene>
    <name evidence="7" type="ORF">DM02DRAFT_574636</name>
</gene>
<dbReference type="InterPro" id="IPR016167">
    <property type="entry name" value="FAD-bd_PCMH_sub1"/>
</dbReference>
<accession>A0A2V1D5F2</accession>
<dbReference type="STRING" id="97972.A0A2V1D5F2"/>
<evidence type="ECO:0000256" key="4">
    <source>
        <dbReference type="ARBA" id="ARBA00022827"/>
    </source>
</evidence>
<comment type="similarity">
    <text evidence="2">Belongs to the oxygen-dependent FAD-linked oxidoreductase family.</text>
</comment>
<dbReference type="InterPro" id="IPR006094">
    <property type="entry name" value="Oxid_FAD_bind_N"/>
</dbReference>
<keyword evidence="3" id="KW-0285">Flavoprotein</keyword>
<organism evidence="7 8">
    <name type="scientific">Periconia macrospinosa</name>
    <dbReference type="NCBI Taxonomy" id="97972"/>
    <lineage>
        <taxon>Eukaryota</taxon>
        <taxon>Fungi</taxon>
        <taxon>Dikarya</taxon>
        <taxon>Ascomycota</taxon>
        <taxon>Pezizomycotina</taxon>
        <taxon>Dothideomycetes</taxon>
        <taxon>Pleosporomycetidae</taxon>
        <taxon>Pleosporales</taxon>
        <taxon>Massarineae</taxon>
        <taxon>Periconiaceae</taxon>
        <taxon>Periconia</taxon>
    </lineage>
</organism>
<dbReference type="InterPro" id="IPR016169">
    <property type="entry name" value="FAD-bd_PCMH_sub2"/>
</dbReference>
<protein>
    <submittedName>
        <fullName evidence="7">FAD-binding domain-containing protein</fullName>
    </submittedName>
</protein>
<evidence type="ECO:0000256" key="5">
    <source>
        <dbReference type="ARBA" id="ARBA00023002"/>
    </source>
</evidence>
<dbReference type="SUPFAM" id="SSF56176">
    <property type="entry name" value="FAD-binding/transporter-associated domain-like"/>
    <property type="match status" value="1"/>
</dbReference>
<dbReference type="PANTHER" id="PTHR42973">
    <property type="entry name" value="BINDING OXIDOREDUCTASE, PUTATIVE (AFU_ORTHOLOGUE AFUA_1G17690)-RELATED"/>
    <property type="match status" value="1"/>
</dbReference>
<name>A0A2V1D5F2_9PLEO</name>
<dbReference type="Pfam" id="PF01565">
    <property type="entry name" value="FAD_binding_4"/>
    <property type="match status" value="1"/>
</dbReference>
<reference evidence="7 8" key="1">
    <citation type="journal article" date="2018" name="Sci. Rep.">
        <title>Comparative genomics provides insights into the lifestyle and reveals functional heterogeneity of dark septate endophytic fungi.</title>
        <authorList>
            <person name="Knapp D.G."/>
            <person name="Nemeth J.B."/>
            <person name="Barry K."/>
            <person name="Hainaut M."/>
            <person name="Henrissat B."/>
            <person name="Johnson J."/>
            <person name="Kuo A."/>
            <person name="Lim J.H.P."/>
            <person name="Lipzen A."/>
            <person name="Nolan M."/>
            <person name="Ohm R.A."/>
            <person name="Tamas L."/>
            <person name="Grigoriev I.V."/>
            <person name="Spatafora J.W."/>
            <person name="Nagy L.G."/>
            <person name="Kovacs G.M."/>
        </authorList>
    </citation>
    <scope>NUCLEOTIDE SEQUENCE [LARGE SCALE GENOMIC DNA]</scope>
    <source>
        <strain evidence="7 8">DSE2036</strain>
    </source>
</reference>
<evidence type="ECO:0000256" key="1">
    <source>
        <dbReference type="ARBA" id="ARBA00001974"/>
    </source>
</evidence>
<dbReference type="GO" id="GO:0016491">
    <property type="term" value="F:oxidoreductase activity"/>
    <property type="evidence" value="ECO:0007669"/>
    <property type="project" value="UniProtKB-KW"/>
</dbReference>
<evidence type="ECO:0000256" key="2">
    <source>
        <dbReference type="ARBA" id="ARBA00005466"/>
    </source>
</evidence>
<dbReference type="PANTHER" id="PTHR42973:SF9">
    <property type="entry name" value="FAD-BINDING PCMH-TYPE DOMAIN-CONTAINING PROTEIN-RELATED"/>
    <property type="match status" value="1"/>
</dbReference>
<evidence type="ECO:0000256" key="3">
    <source>
        <dbReference type="ARBA" id="ARBA00022630"/>
    </source>
</evidence>
<dbReference type="InterPro" id="IPR036318">
    <property type="entry name" value="FAD-bd_PCMH-like_sf"/>
</dbReference>
<dbReference type="Proteomes" id="UP000244855">
    <property type="component" value="Unassembled WGS sequence"/>
</dbReference>
<dbReference type="Gene3D" id="3.30.465.10">
    <property type="match status" value="1"/>
</dbReference>
<dbReference type="GO" id="GO:0071949">
    <property type="term" value="F:FAD binding"/>
    <property type="evidence" value="ECO:0007669"/>
    <property type="project" value="InterPro"/>
</dbReference>
<comment type="cofactor">
    <cofactor evidence="1">
        <name>FAD</name>
        <dbReference type="ChEBI" id="CHEBI:57692"/>
    </cofactor>
</comment>
<proteinExistence type="inferred from homology"/>
<keyword evidence="4" id="KW-0274">FAD</keyword>
<dbReference type="Gene3D" id="3.30.43.10">
    <property type="entry name" value="Uridine Diphospho-n-acetylenolpyruvylglucosamine Reductase, domain 2"/>
    <property type="match status" value="1"/>
</dbReference>
<feature type="domain" description="FAD-binding PCMH-type" evidence="6">
    <location>
        <begin position="72"/>
        <end position="242"/>
    </location>
</feature>
<dbReference type="PROSITE" id="PS51387">
    <property type="entry name" value="FAD_PCMH"/>
    <property type="match status" value="1"/>
</dbReference>
<evidence type="ECO:0000259" key="6">
    <source>
        <dbReference type="PROSITE" id="PS51387"/>
    </source>
</evidence>
<evidence type="ECO:0000313" key="8">
    <source>
        <dbReference type="Proteomes" id="UP000244855"/>
    </source>
</evidence>
<dbReference type="OrthoDB" id="9996127at2759"/>
<evidence type="ECO:0000313" key="7">
    <source>
        <dbReference type="EMBL" id="PVH93235.1"/>
    </source>
</evidence>
<keyword evidence="8" id="KW-1185">Reference proteome</keyword>